<dbReference type="InterPro" id="IPR000953">
    <property type="entry name" value="Chromo/chromo_shadow_dom"/>
</dbReference>
<evidence type="ECO:0000313" key="3">
    <source>
        <dbReference type="Proteomes" id="UP001244341"/>
    </source>
</evidence>
<evidence type="ECO:0000259" key="1">
    <source>
        <dbReference type="PROSITE" id="PS50013"/>
    </source>
</evidence>
<dbReference type="PROSITE" id="PS50013">
    <property type="entry name" value="CHROMO_2"/>
    <property type="match status" value="1"/>
</dbReference>
<dbReference type="Gene3D" id="2.40.50.40">
    <property type="match status" value="1"/>
</dbReference>
<protein>
    <recommendedName>
        <fullName evidence="1">Chromo domain-containing protein</fullName>
    </recommendedName>
</protein>
<dbReference type="InterPro" id="IPR016197">
    <property type="entry name" value="Chromo-like_dom_sf"/>
</dbReference>
<dbReference type="Pfam" id="PF00385">
    <property type="entry name" value="Chromo"/>
    <property type="match status" value="1"/>
</dbReference>
<accession>A0ABY8UB53</accession>
<name>A0ABY8UB53_TETOB</name>
<gene>
    <name evidence="2" type="ORF">OEZ85_014479</name>
</gene>
<feature type="domain" description="Chromo" evidence="1">
    <location>
        <begin position="23"/>
        <end position="81"/>
    </location>
</feature>
<evidence type="ECO:0000313" key="2">
    <source>
        <dbReference type="EMBL" id="WIA17676.1"/>
    </source>
</evidence>
<organism evidence="2 3">
    <name type="scientific">Tetradesmus obliquus</name>
    <name type="common">Green alga</name>
    <name type="synonym">Acutodesmus obliquus</name>
    <dbReference type="NCBI Taxonomy" id="3088"/>
    <lineage>
        <taxon>Eukaryota</taxon>
        <taxon>Viridiplantae</taxon>
        <taxon>Chlorophyta</taxon>
        <taxon>core chlorophytes</taxon>
        <taxon>Chlorophyceae</taxon>
        <taxon>CS clade</taxon>
        <taxon>Sphaeropleales</taxon>
        <taxon>Scenedesmaceae</taxon>
        <taxon>Tetradesmus</taxon>
    </lineage>
</organism>
<keyword evidence="3" id="KW-1185">Reference proteome</keyword>
<dbReference type="InterPro" id="IPR023780">
    <property type="entry name" value="Chromo_domain"/>
</dbReference>
<reference evidence="2 3" key="1">
    <citation type="submission" date="2023-05" db="EMBL/GenBank/DDBJ databases">
        <title>A 100% complete, gapless, phased diploid assembly of the Scenedesmus obliquus UTEX 3031 genome.</title>
        <authorList>
            <person name="Biondi T.C."/>
            <person name="Hanschen E.R."/>
            <person name="Kwon T."/>
            <person name="Eng W."/>
            <person name="Kruse C.P.S."/>
            <person name="Koehler S.I."/>
            <person name="Kunde Y."/>
            <person name="Gleasner C.D."/>
            <person name="You Mak K.T."/>
            <person name="Polle J."/>
            <person name="Hovde B.T."/>
            <person name="Starkenburg S.R."/>
        </authorList>
    </citation>
    <scope>NUCLEOTIDE SEQUENCE [LARGE SCALE GENOMIC DNA]</scope>
    <source>
        <strain evidence="2 3">DOE0152z</strain>
    </source>
</reference>
<sequence>MEEPMCAEVKHDDNRDDLDGGLYAVEKALFYRDTKRRGREYLVKWAGYHDEENSCNWVRAGDMTGFTAEELVDVPRHSRRA</sequence>
<dbReference type="SUPFAM" id="SSF54160">
    <property type="entry name" value="Chromo domain-like"/>
    <property type="match status" value="1"/>
</dbReference>
<dbReference type="Proteomes" id="UP001244341">
    <property type="component" value="Chromosome 8b"/>
</dbReference>
<proteinExistence type="predicted"/>
<dbReference type="EMBL" id="CP126215">
    <property type="protein sequence ID" value="WIA17676.1"/>
    <property type="molecule type" value="Genomic_DNA"/>
</dbReference>